<dbReference type="AlphaFoldDB" id="A0A558HUX8"/>
<keyword evidence="2" id="KW-0378">Hydrolase</keyword>
<feature type="domain" description="HNH endonuclease 5" evidence="1">
    <location>
        <begin position="4"/>
        <end position="55"/>
    </location>
</feature>
<accession>A0A558HUX8</accession>
<name>A0A558HUX8_9GAMM</name>
<keyword evidence="2" id="KW-0255">Endonuclease</keyword>
<evidence type="ECO:0000313" key="2">
    <source>
        <dbReference type="EMBL" id="TVU72915.1"/>
    </source>
</evidence>
<evidence type="ECO:0000313" key="3">
    <source>
        <dbReference type="Proteomes" id="UP000319941"/>
    </source>
</evidence>
<dbReference type="GO" id="GO:0004519">
    <property type="term" value="F:endonuclease activity"/>
    <property type="evidence" value="ECO:0007669"/>
    <property type="project" value="UniProtKB-KW"/>
</dbReference>
<proteinExistence type="predicted"/>
<dbReference type="Pfam" id="PF14279">
    <property type="entry name" value="HNH_5"/>
    <property type="match status" value="1"/>
</dbReference>
<dbReference type="RefSeq" id="WP_144726729.1">
    <property type="nucleotide sequence ID" value="NZ_CAWOWR010000076.1"/>
</dbReference>
<organism evidence="2 3">
    <name type="scientific">Cobetia crustatorum</name>
    <dbReference type="NCBI Taxonomy" id="553385"/>
    <lineage>
        <taxon>Bacteria</taxon>
        <taxon>Pseudomonadati</taxon>
        <taxon>Pseudomonadota</taxon>
        <taxon>Gammaproteobacteria</taxon>
        <taxon>Oceanospirillales</taxon>
        <taxon>Halomonadaceae</taxon>
        <taxon>Cobetia</taxon>
    </lineage>
</organism>
<keyword evidence="2" id="KW-0540">Nuclease</keyword>
<comment type="caution">
    <text evidence="2">The sequence shown here is derived from an EMBL/GenBank/DDBJ whole genome shotgun (WGS) entry which is preliminary data.</text>
</comment>
<dbReference type="InterPro" id="IPR029471">
    <property type="entry name" value="HNH_5"/>
</dbReference>
<dbReference type="EMBL" id="VNFH01000002">
    <property type="protein sequence ID" value="TVU72915.1"/>
    <property type="molecule type" value="Genomic_DNA"/>
</dbReference>
<reference evidence="2 3" key="1">
    <citation type="submission" date="2019-07" db="EMBL/GenBank/DDBJ databases">
        <title>Diversity of Bacteria from Kongsfjorden, Arctic.</title>
        <authorList>
            <person name="Yu Y."/>
        </authorList>
    </citation>
    <scope>NUCLEOTIDE SEQUENCE [LARGE SCALE GENOMIC DNA]</scope>
    <source>
        <strain evidence="2 3">SM1923</strain>
    </source>
</reference>
<gene>
    <name evidence="2" type="ORF">FQP86_04500</name>
</gene>
<sequence>MLNCIYCPDEFFLPGKGSREHVILSSLGGRKASRNICCVKCNRRLGNEIDEPVTNGVKYLANLCSIKTGRGKNTAVIHKAGVFNDMNYSLAPGGEMFFPRSSISCDGDLGSPNNSLRIISGDIDKARVLLDNKLKSFDKEVAEKLSFEAYEYEHYVPYTEMDVDLGLHVHHRSIAKTALTYLATLTSPQRIRSISFGNVINYINGVDESSSYVTFMEGGFPSELHLSPIQHRVMICASSSRKSVIGFVELFGGIKFKILLSDAWEGPSLSSVYVVDGVAGEDVEQSFNIERSKQDALFDIPSASHDEYFKMHMKSFSNAYEQHKKVVEINMIEKILSDFHEEYDECEMTDELRLELATRLANELARYKLRINNKVEVKPFN</sequence>
<dbReference type="Proteomes" id="UP000319941">
    <property type="component" value="Unassembled WGS sequence"/>
</dbReference>
<keyword evidence="3" id="KW-1185">Reference proteome</keyword>
<dbReference type="OrthoDB" id="674231at2"/>
<evidence type="ECO:0000259" key="1">
    <source>
        <dbReference type="Pfam" id="PF14279"/>
    </source>
</evidence>
<protein>
    <submittedName>
        <fullName evidence="2">HNH endonuclease</fullName>
    </submittedName>
</protein>